<dbReference type="RefSeq" id="WP_179922129.1">
    <property type="nucleotide sequence ID" value="NZ_CP058909.1"/>
</dbReference>
<evidence type="ECO:0000313" key="2">
    <source>
        <dbReference type="Proteomes" id="UP000509346"/>
    </source>
</evidence>
<dbReference type="EMBL" id="CP058909">
    <property type="protein sequence ID" value="QLH81785.1"/>
    <property type="molecule type" value="Genomic_DNA"/>
</dbReference>
<evidence type="ECO:0000313" key="1">
    <source>
        <dbReference type="EMBL" id="QLH81785.1"/>
    </source>
</evidence>
<dbReference type="GeneID" id="56082758"/>
<gene>
    <name evidence="1" type="ORF">HZS54_09175</name>
</gene>
<name>A0A7D5PAH3_9EURY</name>
<dbReference type="Proteomes" id="UP000509346">
    <property type="component" value="Chromosome"/>
</dbReference>
<dbReference type="Pfam" id="PF02643">
    <property type="entry name" value="DUF192"/>
    <property type="match status" value="1"/>
</dbReference>
<accession>A0A7D5PAH3</accession>
<sequence>MRLVHESADGDTRTLATDVERADSLLQKVKGLMGKSSLPEGYALVFDFGRTSYRDVHMLFVRTPLDVIWLLDDEVVQVKTLQPWRGTGVAKADRFVELPGGAADGVEPGDRVYLDGDG</sequence>
<protein>
    <submittedName>
        <fullName evidence="1">DUF192 domain-containing protein</fullName>
    </submittedName>
</protein>
<proteinExistence type="predicted"/>
<dbReference type="KEGG" id="hpel:HZS54_09175"/>
<keyword evidence="2" id="KW-1185">Reference proteome</keyword>
<dbReference type="PANTHER" id="PTHR37953">
    <property type="entry name" value="UPF0127 PROTEIN MJ1496"/>
    <property type="match status" value="1"/>
</dbReference>
<dbReference type="OrthoDB" id="64208at2157"/>
<dbReference type="InterPro" id="IPR003795">
    <property type="entry name" value="DUF192"/>
</dbReference>
<reference evidence="1 2" key="1">
    <citation type="submission" date="2020-07" db="EMBL/GenBank/DDBJ databases">
        <title>Halosimplex litoreum sp. nov. and Halosimplex rubrum sp. nov., isolated from different salt environments.</title>
        <authorList>
            <person name="Cui H."/>
        </authorList>
    </citation>
    <scope>NUCLEOTIDE SEQUENCE [LARGE SCALE GENOMIC DNA]</scope>
    <source>
        <strain evidence="1 2">R2</strain>
    </source>
</reference>
<dbReference type="AlphaFoldDB" id="A0A7D5PAH3"/>
<dbReference type="PANTHER" id="PTHR37953:SF1">
    <property type="entry name" value="UPF0127 PROTEIN MJ1496"/>
    <property type="match status" value="1"/>
</dbReference>
<organism evidence="1 2">
    <name type="scientific">Halosimplex pelagicum</name>
    <dbReference type="NCBI Taxonomy" id="869886"/>
    <lineage>
        <taxon>Archaea</taxon>
        <taxon>Methanobacteriati</taxon>
        <taxon>Methanobacteriota</taxon>
        <taxon>Stenosarchaea group</taxon>
        <taxon>Halobacteria</taxon>
        <taxon>Halobacteriales</taxon>
        <taxon>Haloarculaceae</taxon>
        <taxon>Halosimplex</taxon>
    </lineage>
</organism>
<dbReference type="InterPro" id="IPR038695">
    <property type="entry name" value="Saro_0823-like_sf"/>
</dbReference>
<dbReference type="Gene3D" id="2.60.120.1140">
    <property type="entry name" value="Protein of unknown function DUF192"/>
    <property type="match status" value="1"/>
</dbReference>